<evidence type="ECO:0000256" key="3">
    <source>
        <dbReference type="ARBA" id="ARBA00022517"/>
    </source>
</evidence>
<dbReference type="RefSeq" id="XP_060124066.1">
    <property type="nucleotide sequence ID" value="XM_060268083.1"/>
</dbReference>
<dbReference type="InterPro" id="IPR007276">
    <property type="entry name" value="Nop14"/>
</dbReference>
<keyword evidence="9" id="KW-1185">Reference proteome</keyword>
<organism evidence="8 9">
    <name type="scientific">Malassezia japonica</name>
    <dbReference type="NCBI Taxonomy" id="223818"/>
    <lineage>
        <taxon>Eukaryota</taxon>
        <taxon>Fungi</taxon>
        <taxon>Dikarya</taxon>
        <taxon>Basidiomycota</taxon>
        <taxon>Ustilaginomycotina</taxon>
        <taxon>Malasseziomycetes</taxon>
        <taxon>Malasseziales</taxon>
        <taxon>Malasseziaceae</taxon>
        <taxon>Malassezia</taxon>
    </lineage>
</organism>
<keyword evidence="5" id="KW-0539">Nucleus</keyword>
<dbReference type="GO" id="GO:0030692">
    <property type="term" value="C:Noc4p-Nop14p complex"/>
    <property type="evidence" value="ECO:0007669"/>
    <property type="project" value="TreeGrafter"/>
</dbReference>
<feature type="compositionally biased region" description="Acidic residues" evidence="7">
    <location>
        <begin position="326"/>
        <end position="340"/>
    </location>
</feature>
<feature type="region of interest" description="Disordered" evidence="7">
    <location>
        <begin position="70"/>
        <end position="89"/>
    </location>
</feature>
<dbReference type="Pfam" id="PF04147">
    <property type="entry name" value="Nop14"/>
    <property type="match status" value="1"/>
</dbReference>
<feature type="region of interest" description="Disordered" evidence="7">
    <location>
        <begin position="140"/>
        <end position="187"/>
    </location>
</feature>
<proteinExistence type="inferred from homology"/>
<evidence type="ECO:0000313" key="9">
    <source>
        <dbReference type="Proteomes" id="UP001217754"/>
    </source>
</evidence>
<evidence type="ECO:0000256" key="2">
    <source>
        <dbReference type="ARBA" id="ARBA00007466"/>
    </source>
</evidence>
<dbReference type="Proteomes" id="UP001217754">
    <property type="component" value="Chromosome 9"/>
</dbReference>
<dbReference type="GO" id="GO:0030490">
    <property type="term" value="P:maturation of SSU-rRNA"/>
    <property type="evidence" value="ECO:0007669"/>
    <property type="project" value="TreeGrafter"/>
</dbReference>
<reference evidence="8" key="1">
    <citation type="submission" date="2023-03" db="EMBL/GenBank/DDBJ databases">
        <title>Mating type loci evolution in Malassezia.</title>
        <authorList>
            <person name="Coelho M.A."/>
        </authorList>
    </citation>
    <scope>NUCLEOTIDE SEQUENCE</scope>
    <source>
        <strain evidence="8">CBS 9431</strain>
    </source>
</reference>
<evidence type="ECO:0000256" key="7">
    <source>
        <dbReference type="SAM" id="MobiDB-lite"/>
    </source>
</evidence>
<feature type="region of interest" description="Disordered" evidence="7">
    <location>
        <begin position="220"/>
        <end position="453"/>
    </location>
</feature>
<comment type="subcellular location">
    <subcellularLocation>
        <location evidence="1">Nucleus</location>
        <location evidence="1">Nucleolus</location>
    </subcellularLocation>
</comment>
<feature type="compositionally biased region" description="Basic and acidic residues" evidence="7">
    <location>
        <begin position="893"/>
        <end position="908"/>
    </location>
</feature>
<comment type="similarity">
    <text evidence="2">Belongs to the NOP14 family.</text>
</comment>
<comment type="function">
    <text evidence="6">Involved in nucleolar processing of pre-18S ribosomal RNA. Has a role in the nuclear export of 40S pre-ribosomal subunit to the cytoplasm.</text>
</comment>
<feature type="compositionally biased region" description="Basic residues" evidence="7">
    <location>
        <begin position="909"/>
        <end position="918"/>
    </location>
</feature>
<evidence type="ECO:0000256" key="1">
    <source>
        <dbReference type="ARBA" id="ARBA00004604"/>
    </source>
</evidence>
<dbReference type="EMBL" id="CP119966">
    <property type="protein sequence ID" value="WFD41169.1"/>
    <property type="molecule type" value="Genomic_DNA"/>
</dbReference>
<accession>A0AAF0F5X4</accession>
<evidence type="ECO:0000256" key="4">
    <source>
        <dbReference type="ARBA" id="ARBA00022552"/>
    </source>
</evidence>
<dbReference type="PANTHER" id="PTHR23183">
    <property type="entry name" value="NOP14"/>
    <property type="match status" value="1"/>
</dbReference>
<feature type="compositionally biased region" description="Basic and acidic residues" evidence="7">
    <location>
        <begin position="341"/>
        <end position="357"/>
    </location>
</feature>
<evidence type="ECO:0000313" key="8">
    <source>
        <dbReference type="EMBL" id="WFD41169.1"/>
    </source>
</evidence>
<evidence type="ECO:0000256" key="5">
    <source>
        <dbReference type="ARBA" id="ARBA00023242"/>
    </source>
</evidence>
<keyword evidence="4" id="KW-0698">rRNA processing</keyword>
<keyword evidence="3" id="KW-0690">Ribosome biogenesis</keyword>
<protein>
    <submittedName>
        <fullName evidence="8">Nucleolar complex protein 14</fullName>
    </submittedName>
</protein>
<feature type="compositionally biased region" description="Basic and acidic residues" evidence="7">
    <location>
        <begin position="264"/>
        <end position="325"/>
    </location>
</feature>
<feature type="region of interest" description="Disordered" evidence="7">
    <location>
        <begin position="893"/>
        <end position="918"/>
    </location>
</feature>
<sequence>MGSKKGGSQLAQLRTGLRDAGVTGSKPKKGQNEEGRVGQYRAQQRRKRLDALMGNLNAFDERVAKSKNDVLGRKVKGTTGRPGVTKSGAIQQRREQLLPEIAGRHRSSSFVDRRFGEYNPHMSVEDKMLQRFTHERQNRTGKTSLFDLNDDEDTGLTHYGRSLSGLEEMPDVYPDEDEDDQGNIDAHETEQGHFAGFDEPNDGTRNKAEVMKDIIAKSKLAKYERQKAKDQDDEMRMELDEELGDIRSLLFQRPQKEEGEEPEEPPKSTADEKSEAYDAFVREMAFERRAKPQDRLKSAEELAEEQAKRLREAEAARQRRMHGEEVVEEEDDEEGEEDDEAPAKRRLVEGSSGEKRSVRSAMGLGASLDAQFEPRFDMDDEEEEEDDEDDEEDDEDGEEDEEEDEDEDEDEEDDEEDDGLSKFERQHLRDTPAEDTAPGYGRSLPKRDEVPTLPFTFPCPTSHDAFLDILEEHQVQPSQLNTVISRIRTLHAPNLDEKNPERLQRFLGVLVDHLLYRASQGARGVHDNGSPSADFGVLNDLVLHIAELSKTYPARAAEHFVAKLAMMQRNLTRGLGRGPLELSSLTWPALPELCLLRTAGLVWPTSDRWHPVATPLSLLMAQYLAHARIRSLEDMASSLYLCTLLASNQRASKRLMPEALNALYSITAILLPSLKTSGTSPAKALAEEYGIPTPDVGAAHTAHLAVTEDATPSTPLRLATLLSGSHNDAQTRADLLHLALALQERLASLYQSSPGFVELFTPLAFLLEVGASRLRGSMPTLASLVSTTAAKLRAQLERAVENRRALRLQAHRALSIASYAPKFDQQAFDPKRATDPDTERAQTAKLRALLKKERKGAIRELRKDAQFLAEAREQARVEEDVSYKRKIDKITSGLQEERSEQKQLDRAKAVLKKRAGKK</sequence>
<dbReference type="GeneID" id="85227815"/>
<feature type="compositionally biased region" description="Basic and acidic residues" evidence="7">
    <location>
        <begin position="220"/>
        <end position="238"/>
    </location>
</feature>
<dbReference type="GO" id="GO:0032040">
    <property type="term" value="C:small-subunit processome"/>
    <property type="evidence" value="ECO:0007669"/>
    <property type="project" value="InterPro"/>
</dbReference>
<feature type="region of interest" description="Disordered" evidence="7">
    <location>
        <begin position="1"/>
        <end position="42"/>
    </location>
</feature>
<feature type="compositionally biased region" description="Acidic residues" evidence="7">
    <location>
        <begin position="168"/>
        <end position="182"/>
    </location>
</feature>
<name>A0AAF0F5X4_9BASI</name>
<evidence type="ECO:0000256" key="6">
    <source>
        <dbReference type="ARBA" id="ARBA00024695"/>
    </source>
</evidence>
<feature type="compositionally biased region" description="Acidic residues" evidence="7">
    <location>
        <begin position="378"/>
        <end position="418"/>
    </location>
</feature>
<dbReference type="AlphaFoldDB" id="A0AAF0F5X4"/>
<gene>
    <name evidence="8" type="primary">NOP14</name>
    <name evidence="8" type="ORF">MJAP1_004164</name>
</gene>
<dbReference type="PANTHER" id="PTHR23183:SF0">
    <property type="entry name" value="NUCLEOLAR PROTEIN 14"/>
    <property type="match status" value="1"/>
</dbReference>
<feature type="compositionally biased region" description="Basic and acidic residues" evidence="7">
    <location>
        <begin position="419"/>
        <end position="432"/>
    </location>
</feature>